<organism evidence="2 3">
    <name type="scientific">Liparis tanakae</name>
    <name type="common">Tanaka's snailfish</name>
    <dbReference type="NCBI Taxonomy" id="230148"/>
    <lineage>
        <taxon>Eukaryota</taxon>
        <taxon>Metazoa</taxon>
        <taxon>Chordata</taxon>
        <taxon>Craniata</taxon>
        <taxon>Vertebrata</taxon>
        <taxon>Euteleostomi</taxon>
        <taxon>Actinopterygii</taxon>
        <taxon>Neopterygii</taxon>
        <taxon>Teleostei</taxon>
        <taxon>Neoteleostei</taxon>
        <taxon>Acanthomorphata</taxon>
        <taxon>Eupercaria</taxon>
        <taxon>Perciformes</taxon>
        <taxon>Cottioidei</taxon>
        <taxon>Cottales</taxon>
        <taxon>Liparidae</taxon>
        <taxon>Liparis</taxon>
    </lineage>
</organism>
<accession>A0A4Z2GH90</accession>
<feature type="compositionally biased region" description="Basic and acidic residues" evidence="1">
    <location>
        <begin position="123"/>
        <end position="135"/>
    </location>
</feature>
<dbReference type="Proteomes" id="UP000314294">
    <property type="component" value="Unassembled WGS sequence"/>
</dbReference>
<keyword evidence="3" id="KW-1185">Reference proteome</keyword>
<evidence type="ECO:0000313" key="2">
    <source>
        <dbReference type="EMBL" id="TNN52680.1"/>
    </source>
</evidence>
<evidence type="ECO:0000313" key="3">
    <source>
        <dbReference type="Proteomes" id="UP000314294"/>
    </source>
</evidence>
<feature type="region of interest" description="Disordered" evidence="1">
    <location>
        <begin position="47"/>
        <end position="67"/>
    </location>
</feature>
<gene>
    <name evidence="2" type="ORF">EYF80_037131</name>
</gene>
<protein>
    <submittedName>
        <fullName evidence="2">Uncharacterized protein</fullName>
    </submittedName>
</protein>
<reference evidence="2 3" key="1">
    <citation type="submission" date="2019-03" db="EMBL/GenBank/DDBJ databases">
        <title>First draft genome of Liparis tanakae, snailfish: a comprehensive survey of snailfish specific genes.</title>
        <authorList>
            <person name="Kim W."/>
            <person name="Song I."/>
            <person name="Jeong J.-H."/>
            <person name="Kim D."/>
            <person name="Kim S."/>
            <person name="Ryu S."/>
            <person name="Song J.Y."/>
            <person name="Lee S.K."/>
        </authorList>
    </citation>
    <scope>NUCLEOTIDE SEQUENCE [LARGE SCALE GENOMIC DNA]</scope>
    <source>
        <tissue evidence="2">Muscle</tissue>
    </source>
</reference>
<dbReference type="EMBL" id="SRLO01000539">
    <property type="protein sequence ID" value="TNN52680.1"/>
    <property type="molecule type" value="Genomic_DNA"/>
</dbReference>
<sequence length="169" mass="17777">MAICRSACRSIKVVSAERALGRRRDGFIISSHAGVFSVFFSSGRERRHGPHADEYTSPSDDSAGSACPRVLPSSPCIFMFNSSPGRGPASASWESNRVPGDLRRLRAAVQPSSSTAHCNRPAEGSRDADVAHGENESDTPSLVGALLESRVVFAVPPGEKGGAGPLQSN</sequence>
<proteinExistence type="predicted"/>
<comment type="caution">
    <text evidence="2">The sequence shown here is derived from an EMBL/GenBank/DDBJ whole genome shotgun (WGS) entry which is preliminary data.</text>
</comment>
<feature type="region of interest" description="Disordered" evidence="1">
    <location>
        <begin position="108"/>
        <end position="142"/>
    </location>
</feature>
<name>A0A4Z2GH90_9TELE</name>
<dbReference type="AlphaFoldDB" id="A0A4Z2GH90"/>
<evidence type="ECO:0000256" key="1">
    <source>
        <dbReference type="SAM" id="MobiDB-lite"/>
    </source>
</evidence>